<keyword evidence="3" id="KW-1185">Reference proteome</keyword>
<feature type="transmembrane region" description="Helical" evidence="1">
    <location>
        <begin position="28"/>
        <end position="53"/>
    </location>
</feature>
<proteinExistence type="predicted"/>
<gene>
    <name evidence="2" type="ORF">P4S50_00265</name>
</gene>
<keyword evidence="1" id="KW-0812">Transmembrane</keyword>
<dbReference type="EMBL" id="CP120733">
    <property type="protein sequence ID" value="WFD10539.1"/>
    <property type="molecule type" value="Genomic_DNA"/>
</dbReference>
<keyword evidence="1" id="KW-1133">Transmembrane helix</keyword>
<feature type="transmembrane region" description="Helical" evidence="1">
    <location>
        <begin position="65"/>
        <end position="86"/>
    </location>
</feature>
<protein>
    <submittedName>
        <fullName evidence="2">DMT family transporter</fullName>
    </submittedName>
</protein>
<dbReference type="RefSeq" id="WP_277732506.1">
    <property type="nucleotide sequence ID" value="NZ_CP120733.1"/>
</dbReference>
<name>A0ABY8ECB7_9FIRM</name>
<keyword evidence="1" id="KW-0472">Membrane</keyword>
<accession>A0ABY8ECB7</accession>
<dbReference type="Pfam" id="PF04657">
    <property type="entry name" value="DMT_YdcZ"/>
    <property type="match status" value="1"/>
</dbReference>
<feature type="transmembrane region" description="Helical" evidence="1">
    <location>
        <begin position="92"/>
        <end position="111"/>
    </location>
</feature>
<feature type="transmembrane region" description="Helical" evidence="1">
    <location>
        <begin position="123"/>
        <end position="141"/>
    </location>
</feature>
<dbReference type="Proteomes" id="UP001222800">
    <property type="component" value="Chromosome"/>
</dbReference>
<evidence type="ECO:0000313" key="3">
    <source>
        <dbReference type="Proteomes" id="UP001222800"/>
    </source>
</evidence>
<sequence>MLGVIFSFIGGIFITIQGVFNTRVSDKIGLWETTVIVHAVGLTVALIVMFIWGEGSFKKLQSVNKLYLIGGAFGVIIIFSVIKGFTLLGPSYSIAILLITQLITGTIIDTFGLFGNPQMKFHLTKPLGILVMIAGIIIFKLK</sequence>
<organism evidence="2 3">
    <name type="scientific">Tepidibacter hydrothermalis</name>
    <dbReference type="NCBI Taxonomy" id="3036126"/>
    <lineage>
        <taxon>Bacteria</taxon>
        <taxon>Bacillati</taxon>
        <taxon>Bacillota</taxon>
        <taxon>Clostridia</taxon>
        <taxon>Peptostreptococcales</taxon>
        <taxon>Peptostreptococcaceae</taxon>
        <taxon>Tepidibacter</taxon>
    </lineage>
</organism>
<reference evidence="2 3" key="1">
    <citation type="submission" date="2023-03" db="EMBL/GenBank/DDBJ databases">
        <title>Complete genome sequence of Tepidibacter sp. SWIR-1, isolated from a deep-sea hydrothermal vent.</title>
        <authorList>
            <person name="Li X."/>
        </authorList>
    </citation>
    <scope>NUCLEOTIDE SEQUENCE [LARGE SCALE GENOMIC DNA]</scope>
    <source>
        <strain evidence="2 3">SWIR-1</strain>
    </source>
</reference>
<dbReference type="PANTHER" id="PTHR34821:SF3">
    <property type="entry name" value="MEMBRANE PROTEIN"/>
    <property type="match status" value="1"/>
</dbReference>
<evidence type="ECO:0000313" key="2">
    <source>
        <dbReference type="EMBL" id="WFD10539.1"/>
    </source>
</evidence>
<dbReference type="InterPro" id="IPR006750">
    <property type="entry name" value="YdcZ"/>
</dbReference>
<evidence type="ECO:0000256" key="1">
    <source>
        <dbReference type="SAM" id="Phobius"/>
    </source>
</evidence>
<dbReference type="PANTHER" id="PTHR34821">
    <property type="entry name" value="INNER MEMBRANE PROTEIN YDCZ"/>
    <property type="match status" value="1"/>
</dbReference>